<feature type="coiled-coil region" evidence="1">
    <location>
        <begin position="128"/>
        <end position="173"/>
    </location>
</feature>
<feature type="domain" description="p-hydroxybenzoic acid efflux pump subunit AaeA-like beta-barrel" evidence="6">
    <location>
        <begin position="288"/>
        <end position="361"/>
    </location>
</feature>
<name>A0A0D6MPZ9_9PROT</name>
<evidence type="ECO:0000313" key="8">
    <source>
        <dbReference type="Proteomes" id="UP000032679"/>
    </source>
</evidence>
<evidence type="ECO:0000313" key="7">
    <source>
        <dbReference type="EMBL" id="GAN55749.1"/>
    </source>
</evidence>
<dbReference type="OrthoDB" id="9811754at2"/>
<dbReference type="Pfam" id="PF25963">
    <property type="entry name" value="Beta-barrel_AAEA"/>
    <property type="match status" value="1"/>
</dbReference>
<organism evidence="7 8">
    <name type="scientific">Tanticharoenia sakaeratensis NBRC 103193</name>
    <dbReference type="NCBI Taxonomy" id="1231623"/>
    <lineage>
        <taxon>Bacteria</taxon>
        <taxon>Pseudomonadati</taxon>
        <taxon>Pseudomonadota</taxon>
        <taxon>Alphaproteobacteria</taxon>
        <taxon>Acetobacterales</taxon>
        <taxon>Acetobacteraceae</taxon>
        <taxon>Tanticharoenia</taxon>
    </lineage>
</organism>
<dbReference type="InterPro" id="IPR058634">
    <property type="entry name" value="AaeA-lik-b-barrel"/>
</dbReference>
<dbReference type="InterPro" id="IPR058625">
    <property type="entry name" value="MdtA-like_BSH"/>
</dbReference>
<sequence>MSEDDRSGQSSHDTDAQGGGQGNGGQQQDQAKQENGQKKRSPLVRIILIAVVLLAIIGGGLYWFLTRNQMSTDDAYTEGRKVGIAPHVSGYVTQLLVNDNQYVHKGQVLLVIDDRNYRASYDQGMASVDQAKANIAAAELSHEVATKNYPGRLVEAQGNLASAQAQLFKAQTDYRRQQSISRAATTQQDIDYAKAALAQAEAGVMQAQGQLQTAQPVKANIASSTQQVTVQQANLAQAQANLEQASLNLGWTVVRAPVDGWISQRNVERGNFVQTGQQLFSIVEPEVWVVANYKETQITRMRAGQKVDIDVDAYPSLKLHGHVDSVQLGAGAAFSTFPPENATGNYVKIVQRVPVKILIDSGLDPNVPLPLGLSVEPTVYFP</sequence>
<evidence type="ECO:0000256" key="2">
    <source>
        <dbReference type="SAM" id="MobiDB-lite"/>
    </source>
</evidence>
<feature type="transmembrane region" description="Helical" evidence="3">
    <location>
        <begin position="43"/>
        <end position="65"/>
    </location>
</feature>
<dbReference type="InterPro" id="IPR050739">
    <property type="entry name" value="MFP"/>
</dbReference>
<comment type="caution">
    <text evidence="7">The sequence shown here is derived from an EMBL/GenBank/DDBJ whole genome shotgun (WGS) entry which is preliminary data.</text>
</comment>
<evidence type="ECO:0000259" key="6">
    <source>
        <dbReference type="Pfam" id="PF25963"/>
    </source>
</evidence>
<dbReference type="Gene3D" id="1.10.287.470">
    <property type="entry name" value="Helix hairpin bin"/>
    <property type="match status" value="2"/>
</dbReference>
<keyword evidence="3" id="KW-0472">Membrane</keyword>
<dbReference type="Proteomes" id="UP000032679">
    <property type="component" value="Unassembled WGS sequence"/>
</dbReference>
<dbReference type="RefSeq" id="WP_048851234.1">
    <property type="nucleotide sequence ID" value="NZ_BALE01000058.1"/>
</dbReference>
<dbReference type="Pfam" id="PF25917">
    <property type="entry name" value="BSH_RND"/>
    <property type="match status" value="1"/>
</dbReference>
<feature type="region of interest" description="Disordered" evidence="2">
    <location>
        <begin position="1"/>
        <end position="37"/>
    </location>
</feature>
<keyword evidence="1" id="KW-0175">Coiled coil</keyword>
<evidence type="ECO:0000259" key="5">
    <source>
        <dbReference type="Pfam" id="PF25917"/>
    </source>
</evidence>
<keyword evidence="3" id="KW-1133">Transmembrane helix</keyword>
<dbReference type="Pfam" id="PF25876">
    <property type="entry name" value="HH_MFP_RND"/>
    <property type="match status" value="1"/>
</dbReference>
<dbReference type="PANTHER" id="PTHR30386">
    <property type="entry name" value="MEMBRANE FUSION SUBUNIT OF EMRAB-TOLC MULTIDRUG EFFLUX PUMP"/>
    <property type="match status" value="1"/>
</dbReference>
<evidence type="ECO:0000256" key="3">
    <source>
        <dbReference type="SAM" id="Phobius"/>
    </source>
</evidence>
<keyword evidence="3" id="KW-0812">Transmembrane</keyword>
<proteinExistence type="predicted"/>
<dbReference type="SUPFAM" id="SSF111369">
    <property type="entry name" value="HlyD-like secretion proteins"/>
    <property type="match status" value="2"/>
</dbReference>
<dbReference type="InterPro" id="IPR058624">
    <property type="entry name" value="MdtA-like_HH"/>
</dbReference>
<feature type="domain" description="Multidrug resistance protein MdtA-like alpha-helical hairpin" evidence="4">
    <location>
        <begin position="153"/>
        <end position="215"/>
    </location>
</feature>
<evidence type="ECO:0000256" key="1">
    <source>
        <dbReference type="SAM" id="Coils"/>
    </source>
</evidence>
<dbReference type="STRING" id="1231623.Tasa_058_023"/>
<keyword evidence="8" id="KW-1185">Reference proteome</keyword>
<dbReference type="PANTHER" id="PTHR30386:SF24">
    <property type="entry name" value="MULTIDRUG RESISTANCE EFFLUX PUMP"/>
    <property type="match status" value="1"/>
</dbReference>
<protein>
    <submittedName>
        <fullName evidence="7">Multidrug resistance protein A</fullName>
    </submittedName>
</protein>
<gene>
    <name evidence="7" type="ORF">Tasa_058_023</name>
</gene>
<dbReference type="Gene3D" id="2.40.50.100">
    <property type="match status" value="1"/>
</dbReference>
<accession>A0A0D6MPZ9</accession>
<dbReference type="Gene3D" id="2.40.30.170">
    <property type="match status" value="1"/>
</dbReference>
<dbReference type="AlphaFoldDB" id="A0A0D6MPZ9"/>
<feature type="compositionally biased region" description="Basic and acidic residues" evidence="2">
    <location>
        <begin position="1"/>
        <end position="15"/>
    </location>
</feature>
<dbReference type="EMBL" id="BALE01000058">
    <property type="protein sequence ID" value="GAN55749.1"/>
    <property type="molecule type" value="Genomic_DNA"/>
</dbReference>
<feature type="domain" description="Multidrug resistance protein MdtA-like barrel-sandwich hybrid" evidence="5">
    <location>
        <begin position="80"/>
        <end position="283"/>
    </location>
</feature>
<evidence type="ECO:0000259" key="4">
    <source>
        <dbReference type="Pfam" id="PF25876"/>
    </source>
</evidence>
<reference evidence="7 8" key="1">
    <citation type="submission" date="2012-10" db="EMBL/GenBank/DDBJ databases">
        <title>Genome sequencing of Tanticharoenia sakaeratensis NBRC 103193.</title>
        <authorList>
            <person name="Azuma Y."/>
            <person name="Hadano H."/>
            <person name="Hirakawa H."/>
            <person name="Matsushita K."/>
        </authorList>
    </citation>
    <scope>NUCLEOTIDE SEQUENCE [LARGE SCALE GENOMIC DNA]</scope>
    <source>
        <strain evidence="7 8">NBRC 103193</strain>
    </source>
</reference>